<sequence length="241" mass="25144">MSTGGASPGPVARAVGPGRAASRVSTLELLLDLVFVFTVSQVAHVVAEDPTWPTIGRVVLVMVAVWWMYDAFAWLTNQAVRDTAAVRLLLIGAMAGFLVLSVGLPDALEPGGVPFAVAFMVVAAIHGSLYLARGGAGTTAVLLCVAPLNVLIGVPFLVAALLGEGRDAARWALALLPVALILVASSIARRSPFDLTASHFVERHGLLVIIALGESVVSVVRTSGSTGWAGRRSWRSSSRSR</sequence>
<evidence type="ECO:0008006" key="4">
    <source>
        <dbReference type="Google" id="ProtNLM"/>
    </source>
</evidence>
<dbReference type="RefSeq" id="WP_284293111.1">
    <property type="nucleotide sequence ID" value="NZ_BSUK01000001.1"/>
</dbReference>
<keyword evidence="1" id="KW-0812">Transmembrane</keyword>
<keyword evidence="3" id="KW-1185">Reference proteome</keyword>
<evidence type="ECO:0000256" key="1">
    <source>
        <dbReference type="SAM" id="Phobius"/>
    </source>
</evidence>
<reference evidence="3" key="1">
    <citation type="journal article" date="2019" name="Int. J. Syst. Evol. Microbiol.">
        <title>The Global Catalogue of Microorganisms (GCM) 10K type strain sequencing project: providing services to taxonomists for standard genome sequencing and annotation.</title>
        <authorList>
            <consortium name="The Broad Institute Genomics Platform"/>
            <consortium name="The Broad Institute Genome Sequencing Center for Infectious Disease"/>
            <person name="Wu L."/>
            <person name="Ma J."/>
        </authorList>
    </citation>
    <scope>NUCLEOTIDE SEQUENCE [LARGE SCALE GENOMIC DNA]</scope>
    <source>
        <strain evidence="3">NBRC 106348</strain>
    </source>
</reference>
<feature type="transmembrane region" description="Helical" evidence="1">
    <location>
        <begin position="168"/>
        <end position="188"/>
    </location>
</feature>
<dbReference type="InterPro" id="IPR010640">
    <property type="entry name" value="Low_temperature_requirement_A"/>
</dbReference>
<gene>
    <name evidence="2" type="ORF">GCM10025864_20210</name>
</gene>
<protein>
    <recommendedName>
        <fullName evidence="4">Low temperature requirement protein A</fullName>
    </recommendedName>
</protein>
<feature type="transmembrane region" description="Helical" evidence="1">
    <location>
        <begin position="139"/>
        <end position="162"/>
    </location>
</feature>
<dbReference type="PANTHER" id="PTHR36840:SF1">
    <property type="entry name" value="BLL5714 PROTEIN"/>
    <property type="match status" value="1"/>
</dbReference>
<dbReference type="Pfam" id="PF06772">
    <property type="entry name" value="LtrA"/>
    <property type="match status" value="1"/>
</dbReference>
<name>A0ABQ6I1D3_9MICO</name>
<feature type="transmembrane region" description="Helical" evidence="1">
    <location>
        <begin position="111"/>
        <end position="132"/>
    </location>
</feature>
<feature type="transmembrane region" description="Helical" evidence="1">
    <location>
        <begin position="52"/>
        <end position="72"/>
    </location>
</feature>
<evidence type="ECO:0000313" key="3">
    <source>
        <dbReference type="Proteomes" id="UP001157091"/>
    </source>
</evidence>
<keyword evidence="1" id="KW-1133">Transmembrane helix</keyword>
<dbReference type="Proteomes" id="UP001157091">
    <property type="component" value="Unassembled WGS sequence"/>
</dbReference>
<accession>A0ABQ6I1D3</accession>
<dbReference type="EMBL" id="BSUK01000001">
    <property type="protein sequence ID" value="GMA24262.1"/>
    <property type="molecule type" value="Genomic_DNA"/>
</dbReference>
<comment type="caution">
    <text evidence="2">The sequence shown here is derived from an EMBL/GenBank/DDBJ whole genome shotgun (WGS) entry which is preliminary data.</text>
</comment>
<organism evidence="2 3">
    <name type="scientific">Luteimicrobium album</name>
    <dbReference type="NCBI Taxonomy" id="1054550"/>
    <lineage>
        <taxon>Bacteria</taxon>
        <taxon>Bacillati</taxon>
        <taxon>Actinomycetota</taxon>
        <taxon>Actinomycetes</taxon>
        <taxon>Micrococcales</taxon>
        <taxon>Luteimicrobium</taxon>
    </lineage>
</organism>
<keyword evidence="1" id="KW-0472">Membrane</keyword>
<dbReference type="PANTHER" id="PTHR36840">
    <property type="entry name" value="BLL5714 PROTEIN"/>
    <property type="match status" value="1"/>
</dbReference>
<evidence type="ECO:0000313" key="2">
    <source>
        <dbReference type="EMBL" id="GMA24262.1"/>
    </source>
</evidence>
<proteinExistence type="predicted"/>
<feature type="transmembrane region" description="Helical" evidence="1">
    <location>
        <begin position="84"/>
        <end position="105"/>
    </location>
</feature>